<feature type="domain" description="Thioredoxin" evidence="7">
    <location>
        <begin position="10"/>
        <end position="175"/>
    </location>
</feature>
<evidence type="ECO:0000259" key="7">
    <source>
        <dbReference type="PROSITE" id="PS51352"/>
    </source>
</evidence>
<evidence type="ECO:0000256" key="1">
    <source>
        <dbReference type="ARBA" id="ARBA00006926"/>
    </source>
</evidence>
<keyword evidence="6" id="KW-0732">Signal</keyword>
<keyword evidence="9" id="KW-1185">Reference proteome</keyword>
<dbReference type="PANTHER" id="PTHR11592">
    <property type="entry name" value="GLUTATHIONE PEROXIDASE"/>
    <property type="match status" value="1"/>
</dbReference>
<dbReference type="PROSITE" id="PS51355">
    <property type="entry name" value="GLUTATHIONE_PEROXID_3"/>
    <property type="match status" value="1"/>
</dbReference>
<feature type="signal peptide" evidence="6">
    <location>
        <begin position="1"/>
        <end position="16"/>
    </location>
</feature>
<organism evidence="8 9">
    <name type="scientific">Luteolibacter rhizosphaerae</name>
    <dbReference type="NCBI Taxonomy" id="2989719"/>
    <lineage>
        <taxon>Bacteria</taxon>
        <taxon>Pseudomonadati</taxon>
        <taxon>Verrucomicrobiota</taxon>
        <taxon>Verrucomicrobiia</taxon>
        <taxon>Verrucomicrobiales</taxon>
        <taxon>Verrucomicrobiaceae</taxon>
        <taxon>Luteolibacter</taxon>
    </lineage>
</organism>
<evidence type="ECO:0000313" key="8">
    <source>
        <dbReference type="EMBL" id="MCW1913243.1"/>
    </source>
</evidence>
<dbReference type="PIRSF" id="PIRSF000303">
    <property type="entry name" value="Glutathion_perox"/>
    <property type="match status" value="1"/>
</dbReference>
<dbReference type="InterPro" id="IPR013766">
    <property type="entry name" value="Thioredoxin_domain"/>
</dbReference>
<accession>A0ABT3G082</accession>
<dbReference type="PANTHER" id="PTHR11592:SF40">
    <property type="entry name" value="THIOREDOXIN_GLUTATHIONE PEROXIDASE BTUE"/>
    <property type="match status" value="1"/>
</dbReference>
<keyword evidence="2 4" id="KW-0575">Peroxidase</keyword>
<dbReference type="InterPro" id="IPR029759">
    <property type="entry name" value="GPX_AS"/>
</dbReference>
<name>A0ABT3G082_9BACT</name>
<dbReference type="InterPro" id="IPR036249">
    <property type="entry name" value="Thioredoxin-like_sf"/>
</dbReference>
<evidence type="ECO:0000256" key="6">
    <source>
        <dbReference type="SAM" id="SignalP"/>
    </source>
</evidence>
<dbReference type="PRINTS" id="PR01011">
    <property type="entry name" value="GLUTPROXDASE"/>
</dbReference>
<feature type="region of interest" description="Disordered" evidence="5">
    <location>
        <begin position="154"/>
        <end position="175"/>
    </location>
</feature>
<dbReference type="PROSITE" id="PS51352">
    <property type="entry name" value="THIOREDOXIN_2"/>
    <property type="match status" value="1"/>
</dbReference>
<dbReference type="RefSeq" id="WP_264512501.1">
    <property type="nucleotide sequence ID" value="NZ_JAPDDR010000003.1"/>
</dbReference>
<proteinExistence type="inferred from homology"/>
<feature type="chain" id="PRO_5045524835" description="Glutathione peroxidase" evidence="6">
    <location>
        <begin position="17"/>
        <end position="175"/>
    </location>
</feature>
<dbReference type="Gene3D" id="3.40.30.10">
    <property type="entry name" value="Glutaredoxin"/>
    <property type="match status" value="1"/>
</dbReference>
<evidence type="ECO:0000256" key="2">
    <source>
        <dbReference type="ARBA" id="ARBA00022559"/>
    </source>
</evidence>
<protein>
    <recommendedName>
        <fullName evidence="4">Glutathione peroxidase</fullName>
    </recommendedName>
</protein>
<dbReference type="EMBL" id="JAPDDR010000003">
    <property type="protein sequence ID" value="MCW1913243.1"/>
    <property type="molecule type" value="Genomic_DNA"/>
</dbReference>
<comment type="similarity">
    <text evidence="1 4">Belongs to the glutathione peroxidase family.</text>
</comment>
<sequence length="175" mass="19229">MRSLFASLLLTLAASAADLSTIPFKTITGKETSLADYKGKVVLVVNTASKCGLTPQYKALEEIYDKYRRKDFVVLAFPCNDFGNQEPGTGKEIKEFCKTSFDISFPLMDKVHVKGPEQHPLYTALSGKDGAFPGDVSWNFGKFLIGKDGKPIARFEPKTTPDSPEVTEAIEKALK</sequence>
<dbReference type="Proteomes" id="UP001165653">
    <property type="component" value="Unassembled WGS sequence"/>
</dbReference>
<comment type="caution">
    <text evidence="8">The sequence shown here is derived from an EMBL/GenBank/DDBJ whole genome shotgun (WGS) entry which is preliminary data.</text>
</comment>
<dbReference type="PROSITE" id="PS00460">
    <property type="entry name" value="GLUTATHIONE_PEROXID_1"/>
    <property type="match status" value="1"/>
</dbReference>
<keyword evidence="3 4" id="KW-0560">Oxidoreductase</keyword>
<dbReference type="Pfam" id="PF00255">
    <property type="entry name" value="GSHPx"/>
    <property type="match status" value="1"/>
</dbReference>
<dbReference type="InterPro" id="IPR000889">
    <property type="entry name" value="Glutathione_peroxidase"/>
</dbReference>
<dbReference type="CDD" id="cd00340">
    <property type="entry name" value="GSH_Peroxidase"/>
    <property type="match status" value="1"/>
</dbReference>
<reference evidence="8" key="1">
    <citation type="submission" date="2022-10" db="EMBL/GenBank/DDBJ databases">
        <title>Luteolibacter sp. GHJ8, whole genome shotgun sequencing project.</title>
        <authorList>
            <person name="Zhao G."/>
            <person name="Shen L."/>
        </authorList>
    </citation>
    <scope>NUCLEOTIDE SEQUENCE</scope>
    <source>
        <strain evidence="8">GHJ8</strain>
    </source>
</reference>
<dbReference type="SUPFAM" id="SSF52833">
    <property type="entry name" value="Thioredoxin-like"/>
    <property type="match status" value="1"/>
</dbReference>
<gene>
    <name evidence="8" type="ORF">OJ996_06655</name>
</gene>
<evidence type="ECO:0000256" key="3">
    <source>
        <dbReference type="ARBA" id="ARBA00023002"/>
    </source>
</evidence>
<dbReference type="GO" id="GO:0004601">
    <property type="term" value="F:peroxidase activity"/>
    <property type="evidence" value="ECO:0007669"/>
    <property type="project" value="UniProtKB-KW"/>
</dbReference>
<evidence type="ECO:0000256" key="5">
    <source>
        <dbReference type="SAM" id="MobiDB-lite"/>
    </source>
</evidence>
<evidence type="ECO:0000313" key="9">
    <source>
        <dbReference type="Proteomes" id="UP001165653"/>
    </source>
</evidence>
<evidence type="ECO:0000256" key="4">
    <source>
        <dbReference type="RuleBase" id="RU000499"/>
    </source>
</evidence>